<gene>
    <name evidence="2" type="ORF">HYALB_00013327</name>
</gene>
<dbReference type="InterPro" id="IPR011048">
    <property type="entry name" value="Haem_d1_sf"/>
</dbReference>
<organism evidence="2 3">
    <name type="scientific">Hymenoscyphus albidus</name>
    <dbReference type="NCBI Taxonomy" id="595503"/>
    <lineage>
        <taxon>Eukaryota</taxon>
        <taxon>Fungi</taxon>
        <taxon>Dikarya</taxon>
        <taxon>Ascomycota</taxon>
        <taxon>Pezizomycotina</taxon>
        <taxon>Leotiomycetes</taxon>
        <taxon>Helotiales</taxon>
        <taxon>Helotiaceae</taxon>
        <taxon>Hymenoscyphus</taxon>
    </lineage>
</organism>
<proteinExistence type="predicted"/>
<dbReference type="AlphaFoldDB" id="A0A9N9LYZ5"/>
<evidence type="ECO:0000256" key="1">
    <source>
        <dbReference type="SAM" id="SignalP"/>
    </source>
</evidence>
<dbReference type="SUPFAM" id="SSF51004">
    <property type="entry name" value="C-terminal (heme d1) domain of cytochrome cd1-nitrite reductase"/>
    <property type="match status" value="1"/>
</dbReference>
<protein>
    <recommendedName>
        <fullName evidence="4">40-residue YVTN family beta-propeller repeat-containing protein</fullName>
    </recommendedName>
</protein>
<feature type="chain" id="PRO_5040216099" description="40-residue YVTN family beta-propeller repeat-containing protein" evidence="1">
    <location>
        <begin position="24"/>
        <end position="478"/>
    </location>
</feature>
<name>A0A9N9LYZ5_9HELO</name>
<comment type="caution">
    <text evidence="2">The sequence shown here is derived from an EMBL/GenBank/DDBJ whole genome shotgun (WGS) entry which is preliminary data.</text>
</comment>
<dbReference type="EMBL" id="CAJVRM010000435">
    <property type="protein sequence ID" value="CAG8981007.1"/>
    <property type="molecule type" value="Genomic_DNA"/>
</dbReference>
<keyword evidence="3" id="KW-1185">Reference proteome</keyword>
<keyword evidence="1" id="KW-0732">Signal</keyword>
<feature type="signal peptide" evidence="1">
    <location>
        <begin position="1"/>
        <end position="23"/>
    </location>
</feature>
<dbReference type="OrthoDB" id="10044505at2759"/>
<dbReference type="InterPro" id="IPR015943">
    <property type="entry name" value="WD40/YVTN_repeat-like_dom_sf"/>
</dbReference>
<sequence>MPTSLLTFLLGALLFSTWTTGLSQAPAPAGAGQAISASDRIYTADQTSNTITVIKPLTNEVLGTISLGKPRLTDQLNPQYLSVISSHGLGFSQDGQYISHTSIATSTLTVIRTANNSIVSQTTVDRASHESFFAHDGQTVWVACRGTKFVNLVDPMKGGVIDKIATDDGPSKVLFSPDGKLAYVNHIKSPTINIIDVASREVIETISGLADVFSSDMMLSPDGLQIWAVHKQAGKTSVINLETKKVIAILDTGAETNHPNFAVINGITHAFITVASANQTQVWRQDTPDSQPTFVKSIQAKGIEPHGIWGSPDNTRMYYVNEHSDTMDVVDISTLEVINTIPIGQESQALVYVAGAVPDSAVSRATGIEGLTQQGLGRRCENRLINVTGSKEATALFTIRQLDGLDMLQIIGRTLEINQTYVATATCKSCNGGRLQLVSFNATTPMPGKAGCAVAPQVLSFLPFFANYDIDSLALGKA</sequence>
<dbReference type="InterPro" id="IPR051200">
    <property type="entry name" value="Host-pathogen_enzymatic-act"/>
</dbReference>
<dbReference type="PANTHER" id="PTHR47197:SF3">
    <property type="entry name" value="DIHYDRO-HEME D1 DEHYDROGENASE"/>
    <property type="match status" value="1"/>
</dbReference>
<accession>A0A9N9LYZ5</accession>
<evidence type="ECO:0000313" key="2">
    <source>
        <dbReference type="EMBL" id="CAG8981007.1"/>
    </source>
</evidence>
<evidence type="ECO:0000313" key="3">
    <source>
        <dbReference type="Proteomes" id="UP000701801"/>
    </source>
</evidence>
<dbReference type="PANTHER" id="PTHR47197">
    <property type="entry name" value="PROTEIN NIRF"/>
    <property type="match status" value="1"/>
</dbReference>
<dbReference type="Gene3D" id="2.130.10.10">
    <property type="entry name" value="YVTN repeat-like/Quinoprotein amine dehydrogenase"/>
    <property type="match status" value="2"/>
</dbReference>
<dbReference type="InterPro" id="IPR011964">
    <property type="entry name" value="YVTN_b-propeller_repeat"/>
</dbReference>
<evidence type="ECO:0008006" key="4">
    <source>
        <dbReference type="Google" id="ProtNLM"/>
    </source>
</evidence>
<dbReference type="NCBIfam" id="TIGR02276">
    <property type="entry name" value="beta_rpt_yvtn"/>
    <property type="match status" value="1"/>
</dbReference>
<reference evidence="2" key="1">
    <citation type="submission" date="2021-07" db="EMBL/GenBank/DDBJ databases">
        <authorList>
            <person name="Durling M."/>
        </authorList>
    </citation>
    <scope>NUCLEOTIDE SEQUENCE</scope>
</reference>
<dbReference type="Proteomes" id="UP000701801">
    <property type="component" value="Unassembled WGS sequence"/>
</dbReference>